<keyword evidence="1" id="KW-0812">Transmembrane</keyword>
<organism evidence="2 3">
    <name type="scientific">Caloramator quimbayensis</name>
    <dbReference type="NCBI Taxonomy" id="1147123"/>
    <lineage>
        <taxon>Bacteria</taxon>
        <taxon>Bacillati</taxon>
        <taxon>Bacillota</taxon>
        <taxon>Clostridia</taxon>
        <taxon>Eubacteriales</taxon>
        <taxon>Clostridiaceae</taxon>
        <taxon>Caloramator</taxon>
    </lineage>
</organism>
<dbReference type="OrthoDB" id="1950661at2"/>
<dbReference type="STRING" id="1147123.SAMN05443428_10356"/>
<gene>
    <name evidence="2" type="ORF">SAMN05443428_10356</name>
</gene>
<dbReference type="Proteomes" id="UP000190105">
    <property type="component" value="Unassembled WGS sequence"/>
</dbReference>
<protein>
    <submittedName>
        <fullName evidence="2">Uncharacterized protein</fullName>
    </submittedName>
</protein>
<dbReference type="AlphaFoldDB" id="A0A1T4WPX5"/>
<evidence type="ECO:0000313" key="3">
    <source>
        <dbReference type="Proteomes" id="UP000190105"/>
    </source>
</evidence>
<keyword evidence="1" id="KW-1133">Transmembrane helix</keyword>
<sequence>MNQKYSEEKELKKSKKVLLAISTLIICFLILYATYYFIQRKSDSGYIDTLYKQKLIIDSVNKESSDILKNIDTLNVNDSSKLSEIISALSKSESTLQKVINDLNQISPPQKFKVQFDNLLQGVSLNRKIYTQTLLILKNTKSNNIKNASNNLEEYIKQTYQHYENSKIDKIYILLPSDILVLSDKVYQYASIAYSNYEAKARLLEQYDNYFSSMDKIILDYQNTKTNLNEELQLIRNSKITIEDAYIRIESKLSSLDLISKSYNTLSVPVKVAELHQKFNNFITMYSNYCLDFKSILYKLEEATNDEVKLMEINMQFENLNNQYNKINDSFIEFYDKYNEIKSFYTDLNNL</sequence>
<evidence type="ECO:0000256" key="1">
    <source>
        <dbReference type="SAM" id="Phobius"/>
    </source>
</evidence>
<keyword evidence="3" id="KW-1185">Reference proteome</keyword>
<dbReference type="RefSeq" id="WP_078695525.1">
    <property type="nucleotide sequence ID" value="NZ_FUYH01000003.1"/>
</dbReference>
<name>A0A1T4WPX5_9CLOT</name>
<keyword evidence="1" id="KW-0472">Membrane</keyword>
<feature type="transmembrane region" description="Helical" evidence="1">
    <location>
        <begin position="17"/>
        <end position="38"/>
    </location>
</feature>
<accession>A0A1T4WPX5</accession>
<reference evidence="3" key="1">
    <citation type="submission" date="2017-02" db="EMBL/GenBank/DDBJ databases">
        <authorList>
            <person name="Varghese N."/>
            <person name="Submissions S."/>
        </authorList>
    </citation>
    <scope>NUCLEOTIDE SEQUENCE [LARGE SCALE GENOMIC DNA]</scope>
    <source>
        <strain evidence="3">USBA 833</strain>
    </source>
</reference>
<evidence type="ECO:0000313" key="2">
    <source>
        <dbReference type="EMBL" id="SKA79410.1"/>
    </source>
</evidence>
<proteinExistence type="predicted"/>
<dbReference type="EMBL" id="FUYH01000003">
    <property type="protein sequence ID" value="SKA79410.1"/>
    <property type="molecule type" value="Genomic_DNA"/>
</dbReference>